<dbReference type="EMBL" id="JACHNB010000001">
    <property type="protein sequence ID" value="MBB4744363.1"/>
    <property type="molecule type" value="Genomic_DNA"/>
</dbReference>
<dbReference type="RefSeq" id="WP_185044531.1">
    <property type="nucleotide sequence ID" value="NZ_BAABFG010000005.1"/>
</dbReference>
<reference evidence="1 2" key="1">
    <citation type="submission" date="2020-08" db="EMBL/GenBank/DDBJ databases">
        <title>Sequencing the genomes of 1000 actinobacteria strains.</title>
        <authorList>
            <person name="Klenk H.-P."/>
        </authorList>
    </citation>
    <scope>NUCLEOTIDE SEQUENCE [LARGE SCALE GENOMIC DNA]</scope>
    <source>
        <strain evidence="1 2">DSM 45809</strain>
    </source>
</reference>
<accession>A0A7W7MBR2</accession>
<dbReference type="AlphaFoldDB" id="A0A7W7MBR2"/>
<gene>
    <name evidence="1" type="ORF">BJY16_007822</name>
</gene>
<protein>
    <submittedName>
        <fullName evidence="1">Uncharacterized protein</fullName>
    </submittedName>
</protein>
<organism evidence="1 2">
    <name type="scientific">Actinoplanes octamycinicus</name>
    <dbReference type="NCBI Taxonomy" id="135948"/>
    <lineage>
        <taxon>Bacteria</taxon>
        <taxon>Bacillati</taxon>
        <taxon>Actinomycetota</taxon>
        <taxon>Actinomycetes</taxon>
        <taxon>Micromonosporales</taxon>
        <taxon>Micromonosporaceae</taxon>
        <taxon>Actinoplanes</taxon>
    </lineage>
</organism>
<evidence type="ECO:0000313" key="1">
    <source>
        <dbReference type="EMBL" id="MBB4744363.1"/>
    </source>
</evidence>
<dbReference type="Proteomes" id="UP000546162">
    <property type="component" value="Unassembled WGS sequence"/>
</dbReference>
<sequence>MDAGLERDIEVTAGSPKVARAVKDGLERLSDGSGGPELQEIARDLLDGRITLGDLTRTRAYSVVLMDQLRRYREWQANLSAAERARLEGEIREMYGPSAVDGLEHLRGNH</sequence>
<evidence type="ECO:0000313" key="2">
    <source>
        <dbReference type="Proteomes" id="UP000546162"/>
    </source>
</evidence>
<name>A0A7W7MBR2_9ACTN</name>
<comment type="caution">
    <text evidence="1">The sequence shown here is derived from an EMBL/GenBank/DDBJ whole genome shotgun (WGS) entry which is preliminary data.</text>
</comment>
<keyword evidence="2" id="KW-1185">Reference proteome</keyword>
<proteinExistence type="predicted"/>